<dbReference type="Gene3D" id="3.30.200.20">
    <property type="entry name" value="Phosphorylase Kinase, domain 1"/>
    <property type="match status" value="1"/>
</dbReference>
<evidence type="ECO:0000313" key="17">
    <source>
        <dbReference type="Proteomes" id="UP000319801"/>
    </source>
</evidence>
<dbReference type="GO" id="GO:0006508">
    <property type="term" value="P:proteolysis"/>
    <property type="evidence" value="ECO:0007669"/>
    <property type="project" value="UniProtKB-KW"/>
</dbReference>
<evidence type="ECO:0000256" key="14">
    <source>
        <dbReference type="SAM" id="MobiDB-lite"/>
    </source>
</evidence>
<dbReference type="PROSITE" id="PS00108">
    <property type="entry name" value="PROTEIN_KINASE_ST"/>
    <property type="match status" value="1"/>
</dbReference>
<dbReference type="InterPro" id="IPR000719">
    <property type="entry name" value="Prot_kinase_dom"/>
</dbReference>
<dbReference type="GO" id="GO:0005737">
    <property type="term" value="C:cytoplasm"/>
    <property type="evidence" value="ECO:0007669"/>
    <property type="project" value="TreeGrafter"/>
</dbReference>
<evidence type="ECO:0000256" key="2">
    <source>
        <dbReference type="ARBA" id="ARBA00012513"/>
    </source>
</evidence>
<dbReference type="SMART" id="SM00220">
    <property type="entry name" value="S_TKc"/>
    <property type="match status" value="1"/>
</dbReference>
<proteinExistence type="inferred from homology"/>
<feature type="region of interest" description="Disordered" evidence="14">
    <location>
        <begin position="283"/>
        <end position="334"/>
    </location>
</feature>
<dbReference type="Pfam" id="PF00069">
    <property type="entry name" value="Pkinase"/>
    <property type="match status" value="1"/>
</dbReference>
<evidence type="ECO:0000256" key="3">
    <source>
        <dbReference type="ARBA" id="ARBA00022527"/>
    </source>
</evidence>
<dbReference type="EMBL" id="VCAZ01000198">
    <property type="protein sequence ID" value="TTF87016.1"/>
    <property type="molecule type" value="Genomic_DNA"/>
</dbReference>
<evidence type="ECO:0000256" key="13">
    <source>
        <dbReference type="PROSITE-ProRule" id="PRU10141"/>
    </source>
</evidence>
<evidence type="ECO:0000256" key="6">
    <source>
        <dbReference type="ARBA" id="ARBA00022741"/>
    </source>
</evidence>
<keyword evidence="6 13" id="KW-0547">Nucleotide-binding</keyword>
<dbReference type="Gene3D" id="1.10.510.10">
    <property type="entry name" value="Transferase(Phosphotransferase) domain 1"/>
    <property type="match status" value="1"/>
</dbReference>
<dbReference type="PROSITE" id="PS50011">
    <property type="entry name" value="PROTEIN_KINASE_DOM"/>
    <property type="match status" value="1"/>
</dbReference>
<dbReference type="GO" id="GO:0004674">
    <property type="term" value="F:protein serine/threonine kinase activity"/>
    <property type="evidence" value="ECO:0007669"/>
    <property type="project" value="UniProtKB-KW"/>
</dbReference>
<feature type="binding site" evidence="13">
    <location>
        <position position="398"/>
    </location>
    <ligand>
        <name>ATP</name>
        <dbReference type="ChEBI" id="CHEBI:30616"/>
    </ligand>
</feature>
<evidence type="ECO:0000256" key="4">
    <source>
        <dbReference type="ARBA" id="ARBA00022670"/>
    </source>
</evidence>
<keyword evidence="5" id="KW-0808">Transferase</keyword>
<comment type="catalytic activity">
    <reaction evidence="12">
        <text>L-seryl-[protein] + ATP = O-phospho-L-seryl-[protein] + ADP + H(+)</text>
        <dbReference type="Rhea" id="RHEA:17989"/>
        <dbReference type="Rhea" id="RHEA-COMP:9863"/>
        <dbReference type="Rhea" id="RHEA-COMP:11604"/>
        <dbReference type="ChEBI" id="CHEBI:15378"/>
        <dbReference type="ChEBI" id="CHEBI:29999"/>
        <dbReference type="ChEBI" id="CHEBI:30616"/>
        <dbReference type="ChEBI" id="CHEBI:83421"/>
        <dbReference type="ChEBI" id="CHEBI:456216"/>
        <dbReference type="EC" id="2.7.11.1"/>
    </reaction>
</comment>
<dbReference type="InterPro" id="IPR003323">
    <property type="entry name" value="OTU_dom"/>
</dbReference>
<evidence type="ECO:0000256" key="7">
    <source>
        <dbReference type="ARBA" id="ARBA00022777"/>
    </source>
</evidence>
<keyword evidence="8" id="KW-0833">Ubl conjugation pathway</keyword>
<comment type="similarity">
    <text evidence="1">Belongs to the protein kinase superfamily. CAMK Ser/Thr protein kinase family. PIM subfamily.</text>
</comment>
<evidence type="ECO:0000256" key="5">
    <source>
        <dbReference type="ARBA" id="ARBA00022679"/>
    </source>
</evidence>
<evidence type="ECO:0000256" key="1">
    <source>
        <dbReference type="ARBA" id="ARBA00005505"/>
    </source>
</evidence>
<evidence type="ECO:0000256" key="8">
    <source>
        <dbReference type="ARBA" id="ARBA00022786"/>
    </source>
</evidence>
<dbReference type="InterPro" id="IPR008271">
    <property type="entry name" value="Ser/Thr_kinase_AS"/>
</dbReference>
<keyword evidence="4" id="KW-0645">Protease</keyword>
<dbReference type="OrthoDB" id="10252171at2759"/>
<comment type="catalytic activity">
    <reaction evidence="11">
        <text>L-threonyl-[protein] + ATP = O-phospho-L-threonyl-[protein] + ADP + H(+)</text>
        <dbReference type="Rhea" id="RHEA:46608"/>
        <dbReference type="Rhea" id="RHEA-COMP:11060"/>
        <dbReference type="Rhea" id="RHEA-COMP:11605"/>
        <dbReference type="ChEBI" id="CHEBI:15378"/>
        <dbReference type="ChEBI" id="CHEBI:30013"/>
        <dbReference type="ChEBI" id="CHEBI:30616"/>
        <dbReference type="ChEBI" id="CHEBI:61977"/>
        <dbReference type="ChEBI" id="CHEBI:456216"/>
        <dbReference type="EC" id="2.7.11.1"/>
    </reaction>
</comment>
<dbReference type="Gene3D" id="3.90.70.80">
    <property type="match status" value="1"/>
</dbReference>
<dbReference type="SUPFAM" id="SSF54001">
    <property type="entry name" value="Cysteine proteinases"/>
    <property type="match status" value="1"/>
</dbReference>
<dbReference type="PANTHER" id="PTHR22984:SF23">
    <property type="entry name" value="SERINE_THREONINE-PROTEIN KINASE PIM-2"/>
    <property type="match status" value="1"/>
</dbReference>
<name>A0A556VAT6_BAGYA</name>
<organism evidence="16 17">
    <name type="scientific">Bagarius yarrelli</name>
    <name type="common">Goonch</name>
    <name type="synonym">Bagrus yarrelli</name>
    <dbReference type="NCBI Taxonomy" id="175774"/>
    <lineage>
        <taxon>Eukaryota</taxon>
        <taxon>Metazoa</taxon>
        <taxon>Chordata</taxon>
        <taxon>Craniata</taxon>
        <taxon>Vertebrata</taxon>
        <taxon>Euteleostomi</taxon>
        <taxon>Actinopterygii</taxon>
        <taxon>Neopterygii</taxon>
        <taxon>Teleostei</taxon>
        <taxon>Ostariophysi</taxon>
        <taxon>Siluriformes</taxon>
        <taxon>Sisoridae</taxon>
        <taxon>Sisorinae</taxon>
        <taxon>Bagarius</taxon>
    </lineage>
</organism>
<keyword evidence="17" id="KW-1185">Reference proteome</keyword>
<keyword evidence="10 13" id="KW-0067">ATP-binding</keyword>
<keyword evidence="7 16" id="KW-0418">Kinase</keyword>
<dbReference type="FunFam" id="1.10.510.10:FF:000708">
    <property type="entry name" value="serine/threonine-protein kinase par-1-like"/>
    <property type="match status" value="1"/>
</dbReference>
<dbReference type="Pfam" id="PF02338">
    <property type="entry name" value="OTU"/>
    <property type="match status" value="1"/>
</dbReference>
<dbReference type="Proteomes" id="UP000319801">
    <property type="component" value="Unassembled WGS sequence"/>
</dbReference>
<dbReference type="InterPro" id="IPR017441">
    <property type="entry name" value="Protein_kinase_ATP_BS"/>
</dbReference>
<protein>
    <recommendedName>
        <fullName evidence="2">non-specific serine/threonine protein kinase</fullName>
        <ecNumber evidence="2">2.7.11.1</ecNumber>
    </recommendedName>
</protein>
<dbReference type="AlphaFoldDB" id="A0A556VAT6"/>
<reference evidence="16 17" key="1">
    <citation type="journal article" date="2019" name="Genome Biol. Evol.">
        <title>Whole-Genome Sequencing of the Giant Devil Catfish, Bagarius yarrelli.</title>
        <authorList>
            <person name="Jiang W."/>
            <person name="Lv Y."/>
            <person name="Cheng L."/>
            <person name="Yang K."/>
            <person name="Chao B."/>
            <person name="Wang X."/>
            <person name="Li Y."/>
            <person name="Pan X."/>
            <person name="You X."/>
            <person name="Zhang Y."/>
            <person name="Yang J."/>
            <person name="Li J."/>
            <person name="Zhang X."/>
            <person name="Liu S."/>
            <person name="Sun C."/>
            <person name="Yang J."/>
            <person name="Shi Q."/>
        </authorList>
    </citation>
    <scope>NUCLEOTIDE SEQUENCE [LARGE SCALE GENOMIC DNA]</scope>
    <source>
        <strain evidence="16">JWS20170419001</strain>
        <tissue evidence="16">Muscle</tissue>
    </source>
</reference>
<gene>
    <name evidence="16" type="ORF">Baya_14955</name>
</gene>
<dbReference type="InterPro" id="IPR051138">
    <property type="entry name" value="PIM_Ser/Thr_kinase"/>
</dbReference>
<evidence type="ECO:0000256" key="11">
    <source>
        <dbReference type="ARBA" id="ARBA00047899"/>
    </source>
</evidence>
<dbReference type="EC" id="2.7.11.1" evidence="2"/>
<evidence type="ECO:0000256" key="10">
    <source>
        <dbReference type="ARBA" id="ARBA00022840"/>
    </source>
</evidence>
<dbReference type="CDD" id="cd22752">
    <property type="entry name" value="OTU_OTUD5-like"/>
    <property type="match status" value="1"/>
</dbReference>
<dbReference type="GO" id="GO:0008234">
    <property type="term" value="F:cysteine-type peptidase activity"/>
    <property type="evidence" value="ECO:0007669"/>
    <property type="project" value="UniProtKB-KW"/>
</dbReference>
<keyword evidence="9" id="KW-0378">Hydrolase</keyword>
<dbReference type="PROSITE" id="PS00107">
    <property type="entry name" value="PROTEIN_KINASE_ATP"/>
    <property type="match status" value="1"/>
</dbReference>
<dbReference type="InterPro" id="IPR011009">
    <property type="entry name" value="Kinase-like_dom_sf"/>
</dbReference>
<evidence type="ECO:0000256" key="9">
    <source>
        <dbReference type="ARBA" id="ARBA00022807"/>
    </source>
</evidence>
<evidence type="ECO:0000259" key="15">
    <source>
        <dbReference type="PROSITE" id="PS50011"/>
    </source>
</evidence>
<dbReference type="GO" id="GO:0005524">
    <property type="term" value="F:ATP binding"/>
    <property type="evidence" value="ECO:0007669"/>
    <property type="project" value="UniProtKB-UniRule"/>
</dbReference>
<evidence type="ECO:0000256" key="12">
    <source>
        <dbReference type="ARBA" id="ARBA00048679"/>
    </source>
</evidence>
<evidence type="ECO:0000313" key="16">
    <source>
        <dbReference type="EMBL" id="TTF87016.1"/>
    </source>
</evidence>
<feature type="domain" description="Protein kinase" evidence="15">
    <location>
        <begin position="369"/>
        <end position="624"/>
    </location>
</feature>
<dbReference type="InterPro" id="IPR038765">
    <property type="entry name" value="Papain-like_cys_pep_sf"/>
</dbReference>
<sequence length="644" mass="73812">MISVVLINEKRLRFLFLLNWTWPPHFLSREACPPALAFLGIRDTPCYSSPFLFIVGQQCHRISTERYYSTRFFTADQVYGDQDMHEVVRKHCMDYLMKNADYFSNYVTEDFTTYINRKRKNNCHGNHIEMQAMAEMYNRPVEVYQNGTEPINTFHGIHQNNDEPIRVSYHRNIHYNSVVNPNKATIGVGLGLPAFKPGYADQSLMKNAIKTSEESWIEQQMLEDKKRATDWEATNEAIEEQVARESYLQWLRDQENRHDSRVKPAPRVALPLRQLLVDWRSGVHDPHATGAPPLPPRTRTLPTRTRRPSLPPRPERLSRCPNPPSPCAPDRPTSSSLVSLYPALGYHAIMQDMSPTAFAPVKECLEKQYKLGPLLGSGGFGSVFSGQRISDGLQVAIKRVCHDRVQQWAGLADEANPVPMEVALLLRLEVSGHPGIIRMLDWFEVPGQGFLIVFERPQPCQDLFDFITERGALDEPLAQRFLRQVVEAVQFCHSKGIVHRDIKDENILVDTRSGDVKIIDFGSGAVLKDTPYTEFEGTRVYSPPEWILHQRYEALPLTVWSLGVLLFDMVCGDIPFERDPDIIQATPSFTKRISKECQSLIRWCLAYRPEDRPSLEQILLHPWMRESSENTEDLQDNSNITPSL</sequence>
<keyword evidence="3" id="KW-0723">Serine/threonine-protein kinase</keyword>
<comment type="caution">
    <text evidence="16">The sequence shown here is derived from an EMBL/GenBank/DDBJ whole genome shotgun (WGS) entry which is preliminary data.</text>
</comment>
<dbReference type="SUPFAM" id="SSF56112">
    <property type="entry name" value="Protein kinase-like (PK-like)"/>
    <property type="match status" value="1"/>
</dbReference>
<accession>A0A556VAT6</accession>
<dbReference type="PANTHER" id="PTHR22984">
    <property type="entry name" value="SERINE/THREONINE-PROTEIN KINASE PIM"/>
    <property type="match status" value="1"/>
</dbReference>
<keyword evidence="9" id="KW-0788">Thiol protease</keyword>